<sequence>MAKSLRSKTKRAHRADKRTSGVYGALEAARLNRLNTKLHRAKEGKEQRGAERDERGLWGAIAAGMDIDAEKVSTHGRTPARNDEWRAAKGMTPRARKTAVNKQGVVKGARKAGRSHRRR</sequence>
<organism evidence="3 4">
    <name type="scientific">Cylindrobasidium torrendii FP15055 ss-10</name>
    <dbReference type="NCBI Taxonomy" id="1314674"/>
    <lineage>
        <taxon>Eukaryota</taxon>
        <taxon>Fungi</taxon>
        <taxon>Dikarya</taxon>
        <taxon>Basidiomycota</taxon>
        <taxon>Agaricomycotina</taxon>
        <taxon>Agaricomycetes</taxon>
        <taxon>Agaricomycetidae</taxon>
        <taxon>Agaricales</taxon>
        <taxon>Marasmiineae</taxon>
        <taxon>Physalacriaceae</taxon>
        <taxon>Cylindrobasidium</taxon>
    </lineage>
</organism>
<evidence type="ECO:0000256" key="1">
    <source>
        <dbReference type="SAM" id="MobiDB-lite"/>
    </source>
</evidence>
<evidence type="ECO:0000259" key="2">
    <source>
        <dbReference type="Pfam" id="PF10338"/>
    </source>
</evidence>
<dbReference type="PANTHER" id="PTHR28219:SF1">
    <property type="entry name" value="UPF0642 PROTEIN YBL028C"/>
    <property type="match status" value="1"/>
</dbReference>
<feature type="region of interest" description="Disordered" evidence="1">
    <location>
        <begin position="69"/>
        <end position="119"/>
    </location>
</feature>
<dbReference type="PANTHER" id="PTHR28219">
    <property type="entry name" value="UPF0642 PROTEIN YBL028C"/>
    <property type="match status" value="1"/>
</dbReference>
<dbReference type="EMBL" id="KN880528">
    <property type="protein sequence ID" value="KIY67369.1"/>
    <property type="molecule type" value="Genomic_DNA"/>
</dbReference>
<reference evidence="3 4" key="1">
    <citation type="journal article" date="2015" name="Fungal Genet. Biol.">
        <title>Evolution of novel wood decay mechanisms in Agaricales revealed by the genome sequences of Fistulina hepatica and Cylindrobasidium torrendii.</title>
        <authorList>
            <person name="Floudas D."/>
            <person name="Held B.W."/>
            <person name="Riley R."/>
            <person name="Nagy L.G."/>
            <person name="Koehler G."/>
            <person name="Ransdell A.S."/>
            <person name="Younus H."/>
            <person name="Chow J."/>
            <person name="Chiniquy J."/>
            <person name="Lipzen A."/>
            <person name="Tritt A."/>
            <person name="Sun H."/>
            <person name="Haridas S."/>
            <person name="LaButti K."/>
            <person name="Ohm R.A."/>
            <person name="Kues U."/>
            <person name="Blanchette R.A."/>
            <person name="Grigoriev I.V."/>
            <person name="Minto R.E."/>
            <person name="Hibbett D.S."/>
        </authorList>
    </citation>
    <scope>NUCLEOTIDE SEQUENCE [LARGE SCALE GENOMIC DNA]</scope>
    <source>
        <strain evidence="3 4">FP15055 ss-10</strain>
    </source>
</reference>
<keyword evidence="4" id="KW-1185">Reference proteome</keyword>
<dbReference type="Proteomes" id="UP000054007">
    <property type="component" value="Unassembled WGS sequence"/>
</dbReference>
<accession>A0A0D7BB18</accession>
<feature type="region of interest" description="Disordered" evidence="1">
    <location>
        <begin position="37"/>
        <end position="56"/>
    </location>
</feature>
<dbReference type="OrthoDB" id="4087970at2759"/>
<feature type="compositionally biased region" description="Basic residues" evidence="1">
    <location>
        <begin position="1"/>
        <end position="16"/>
    </location>
</feature>
<evidence type="ECO:0000313" key="3">
    <source>
        <dbReference type="EMBL" id="KIY67369.1"/>
    </source>
</evidence>
<dbReference type="Pfam" id="PF10338">
    <property type="entry name" value="YBL028C_N"/>
    <property type="match status" value="1"/>
</dbReference>
<dbReference type="AlphaFoldDB" id="A0A0D7BB18"/>
<feature type="domain" description="DUF2423" evidence="2">
    <location>
        <begin position="1"/>
        <end position="40"/>
    </location>
</feature>
<evidence type="ECO:0000313" key="4">
    <source>
        <dbReference type="Proteomes" id="UP000054007"/>
    </source>
</evidence>
<name>A0A0D7BB18_9AGAR</name>
<dbReference type="GO" id="GO:0030687">
    <property type="term" value="C:preribosome, large subunit precursor"/>
    <property type="evidence" value="ECO:0007669"/>
    <property type="project" value="TreeGrafter"/>
</dbReference>
<dbReference type="InterPro" id="IPR019434">
    <property type="entry name" value="DUF2423"/>
</dbReference>
<proteinExistence type="predicted"/>
<dbReference type="STRING" id="1314674.A0A0D7BB18"/>
<feature type="compositionally biased region" description="Basic and acidic residues" evidence="1">
    <location>
        <begin position="41"/>
        <end position="56"/>
    </location>
</feature>
<feature type="compositionally biased region" description="Basic residues" evidence="1">
    <location>
        <begin position="108"/>
        <end position="119"/>
    </location>
</feature>
<protein>
    <recommendedName>
        <fullName evidence="2">DUF2423 domain-containing protein</fullName>
    </recommendedName>
</protein>
<feature type="region of interest" description="Disordered" evidence="1">
    <location>
        <begin position="1"/>
        <end position="21"/>
    </location>
</feature>
<gene>
    <name evidence="3" type="ORF">CYLTODRAFT_397307</name>
</gene>